<gene>
    <name evidence="1" type="ORF">Dthio_PD2861</name>
</gene>
<dbReference type="EMBL" id="ACJN02000001">
    <property type="protein sequence ID" value="EFI35441.1"/>
    <property type="molecule type" value="Genomic_DNA"/>
</dbReference>
<dbReference type="eggNOG" id="COG5340">
    <property type="taxonomic scope" value="Bacteria"/>
</dbReference>
<reference evidence="1" key="1">
    <citation type="submission" date="2010-05" db="EMBL/GenBank/DDBJ databases">
        <title>The draft genome of Desulfonatronospira thiodismutans ASO3-1.</title>
        <authorList>
            <consortium name="US DOE Joint Genome Institute (JGI-PGF)"/>
            <person name="Lucas S."/>
            <person name="Copeland A."/>
            <person name="Lapidus A."/>
            <person name="Cheng J.-F."/>
            <person name="Bruce D."/>
            <person name="Goodwin L."/>
            <person name="Pitluck S."/>
            <person name="Chertkov O."/>
            <person name="Brettin T."/>
            <person name="Detter J.C."/>
            <person name="Han C."/>
            <person name="Land M.L."/>
            <person name="Hauser L."/>
            <person name="Kyrpides N."/>
            <person name="Mikhailova N."/>
            <person name="Muyzer G."/>
            <person name="Woyke T."/>
        </authorList>
    </citation>
    <scope>NUCLEOTIDE SEQUENCE [LARGE SCALE GENOMIC DNA]</scope>
    <source>
        <strain evidence="1">ASO3-1</strain>
    </source>
</reference>
<name>D6SL80_9BACT</name>
<evidence type="ECO:0000313" key="1">
    <source>
        <dbReference type="EMBL" id="EFI35441.1"/>
    </source>
</evidence>
<evidence type="ECO:0000313" key="2">
    <source>
        <dbReference type="Proteomes" id="UP000005496"/>
    </source>
</evidence>
<accession>D6SL80</accession>
<organism evidence="1 2">
    <name type="scientific">Desulfonatronospira thiodismutans ASO3-1</name>
    <dbReference type="NCBI Taxonomy" id="555779"/>
    <lineage>
        <taxon>Bacteria</taxon>
        <taxon>Pseudomonadati</taxon>
        <taxon>Thermodesulfobacteriota</taxon>
        <taxon>Desulfovibrionia</taxon>
        <taxon>Desulfovibrionales</taxon>
        <taxon>Desulfonatronovibrionaceae</taxon>
        <taxon>Desulfonatronospira</taxon>
    </lineage>
</organism>
<dbReference type="RefSeq" id="WP_008868573.1">
    <property type="nucleotide sequence ID" value="NZ_ACJN02000001.1"/>
</dbReference>
<protein>
    <recommendedName>
        <fullName evidence="3">Transcriptional regulator, AbiEi antitoxin, Type IV TA system</fullName>
    </recommendedName>
</protein>
<sequence>MNWIEFKNKMFDLGCFSIHQVYAWQPGFDRNNLVRWTKKGYLVHLRRGWYAFPEYKDKPEFAEYIAGRIYNPSYISLHSALAFYGLIPESVVQITSVTSLKTASFTNEFGEYSYKSVKSDLMFGYFRRPIADGRTTPYATSEKALLDLLYLYPFYNTESELLELRLDGDILRTHWDRRTWLTMGKSFQCARLEKRMQLLEKVYNL</sequence>
<keyword evidence="2" id="KW-1185">Reference proteome</keyword>
<comment type="caution">
    <text evidence="1">The sequence shown here is derived from an EMBL/GenBank/DDBJ whole genome shotgun (WGS) entry which is preliminary data.</text>
</comment>
<proteinExistence type="predicted"/>
<dbReference type="AlphaFoldDB" id="D6SL80"/>
<evidence type="ECO:0008006" key="3">
    <source>
        <dbReference type="Google" id="ProtNLM"/>
    </source>
</evidence>
<dbReference type="Proteomes" id="UP000005496">
    <property type="component" value="Unassembled WGS sequence"/>
</dbReference>
<dbReference type="OrthoDB" id="8295691at2"/>